<evidence type="ECO:0000256" key="3">
    <source>
        <dbReference type="ARBA" id="ARBA00022833"/>
    </source>
</evidence>
<dbReference type="InterPro" id="IPR053031">
    <property type="entry name" value="Cuticle_assoc_protein"/>
</dbReference>
<dbReference type="PANTHER" id="PTHR34396:SF25">
    <property type="entry name" value="BOUNDARY ELEMENT ASSOCIATED FACTOR"/>
    <property type="match status" value="1"/>
</dbReference>
<evidence type="ECO:0000313" key="8">
    <source>
        <dbReference type="EMBL" id="KAJ6825901.1"/>
    </source>
</evidence>
<dbReference type="EMBL" id="JANAVB010021399">
    <property type="protein sequence ID" value="KAJ6825902.1"/>
    <property type="molecule type" value="Genomic_DNA"/>
</dbReference>
<feature type="region of interest" description="Disordered" evidence="5">
    <location>
        <begin position="115"/>
        <end position="138"/>
    </location>
</feature>
<evidence type="ECO:0000256" key="2">
    <source>
        <dbReference type="ARBA" id="ARBA00022771"/>
    </source>
</evidence>
<organism evidence="8 10">
    <name type="scientific">Iris pallida</name>
    <name type="common">Sweet iris</name>
    <dbReference type="NCBI Taxonomy" id="29817"/>
    <lineage>
        <taxon>Eukaryota</taxon>
        <taxon>Viridiplantae</taxon>
        <taxon>Streptophyta</taxon>
        <taxon>Embryophyta</taxon>
        <taxon>Tracheophyta</taxon>
        <taxon>Spermatophyta</taxon>
        <taxon>Magnoliopsida</taxon>
        <taxon>Liliopsida</taxon>
        <taxon>Asparagales</taxon>
        <taxon>Iridaceae</taxon>
        <taxon>Iridoideae</taxon>
        <taxon>Irideae</taxon>
        <taxon>Iris</taxon>
    </lineage>
</organism>
<keyword evidence="10" id="KW-1185">Reference proteome</keyword>
<dbReference type="PANTHER" id="PTHR34396">
    <property type="entry name" value="OS03G0264950 PROTEIN-RELATED"/>
    <property type="match status" value="1"/>
</dbReference>
<dbReference type="GO" id="GO:0008270">
    <property type="term" value="F:zinc ion binding"/>
    <property type="evidence" value="ECO:0007669"/>
    <property type="project" value="UniProtKB-KW"/>
</dbReference>
<dbReference type="InterPro" id="IPR036236">
    <property type="entry name" value="Znf_C2H2_sf"/>
</dbReference>
<gene>
    <name evidence="7" type="ORF">M6B38_180965</name>
    <name evidence="8" type="ORF">M6B38_374735</name>
    <name evidence="9" type="ORF">M6B38_374740</name>
</gene>
<evidence type="ECO:0000313" key="10">
    <source>
        <dbReference type="Proteomes" id="UP001140949"/>
    </source>
</evidence>
<keyword evidence="2 4" id="KW-0863">Zinc-finger</keyword>
<evidence type="ECO:0000256" key="5">
    <source>
        <dbReference type="SAM" id="MobiDB-lite"/>
    </source>
</evidence>
<name>A0AAX6GCG2_IRIPA</name>
<evidence type="ECO:0000313" key="7">
    <source>
        <dbReference type="EMBL" id="KAJ6805680.1"/>
    </source>
</evidence>
<keyword evidence="3" id="KW-0862">Zinc</keyword>
<feature type="compositionally biased region" description="Polar residues" evidence="5">
    <location>
        <begin position="121"/>
        <end position="138"/>
    </location>
</feature>
<evidence type="ECO:0000256" key="4">
    <source>
        <dbReference type="PROSITE-ProRule" id="PRU00027"/>
    </source>
</evidence>
<dbReference type="EMBL" id="JANAVB010021399">
    <property type="protein sequence ID" value="KAJ6825901.1"/>
    <property type="molecule type" value="Genomic_DNA"/>
</dbReference>
<reference evidence="8" key="2">
    <citation type="submission" date="2023-04" db="EMBL/GenBank/DDBJ databases">
        <authorList>
            <person name="Bruccoleri R.E."/>
            <person name="Oakeley E.J."/>
            <person name="Faust A.-M."/>
            <person name="Dessus-Babus S."/>
            <person name="Altorfer M."/>
            <person name="Burckhardt D."/>
            <person name="Oertli M."/>
            <person name="Naumann U."/>
            <person name="Petersen F."/>
            <person name="Wong J."/>
        </authorList>
    </citation>
    <scope>NUCLEOTIDE SEQUENCE</scope>
    <source>
        <strain evidence="8">GSM-AAB239-AS_SAM_17_03QT</strain>
        <tissue evidence="8">Leaf</tissue>
    </source>
</reference>
<dbReference type="Proteomes" id="UP001140949">
    <property type="component" value="Unassembled WGS sequence"/>
</dbReference>
<sequence>MASSSSSFSLASTPVCNAGASETNLISSSSPMFESPGIASNEGEVPNIPSSSCSLGNGKNKRKPTRPSATVWSHFERVGLRAKCKYCGKDYASDPKNGTSNLNTHISLQCKKFHGREPKQKSLSFQAKRSGEDGSNSKLIATSYDPDYLQESIARYIIK</sequence>
<dbReference type="GO" id="GO:0005634">
    <property type="term" value="C:nucleus"/>
    <property type="evidence" value="ECO:0007669"/>
    <property type="project" value="TreeGrafter"/>
</dbReference>
<protein>
    <submittedName>
        <fullName evidence="8">Zinc finger BED domain-containing protein RICESLEEPER 2-like</fullName>
    </submittedName>
</protein>
<dbReference type="EMBL" id="JANAVB010035318">
    <property type="protein sequence ID" value="KAJ6805680.1"/>
    <property type="molecule type" value="Genomic_DNA"/>
</dbReference>
<feature type="domain" description="BED-type" evidence="6">
    <location>
        <begin position="66"/>
        <end position="121"/>
    </location>
</feature>
<dbReference type="SUPFAM" id="SSF57667">
    <property type="entry name" value="beta-beta-alpha zinc fingers"/>
    <property type="match status" value="1"/>
</dbReference>
<dbReference type="AlphaFoldDB" id="A0AAX6GCG2"/>
<dbReference type="GO" id="GO:0006357">
    <property type="term" value="P:regulation of transcription by RNA polymerase II"/>
    <property type="evidence" value="ECO:0007669"/>
    <property type="project" value="TreeGrafter"/>
</dbReference>
<accession>A0AAX6GCG2</accession>
<evidence type="ECO:0000313" key="9">
    <source>
        <dbReference type="EMBL" id="KAJ6825902.1"/>
    </source>
</evidence>
<evidence type="ECO:0000259" key="6">
    <source>
        <dbReference type="PROSITE" id="PS50808"/>
    </source>
</evidence>
<dbReference type="GO" id="GO:1990837">
    <property type="term" value="F:sequence-specific double-stranded DNA binding"/>
    <property type="evidence" value="ECO:0007669"/>
    <property type="project" value="TreeGrafter"/>
</dbReference>
<proteinExistence type="predicted"/>
<dbReference type="InterPro" id="IPR003656">
    <property type="entry name" value="Znf_BED"/>
</dbReference>
<dbReference type="SMART" id="SM00614">
    <property type="entry name" value="ZnF_BED"/>
    <property type="match status" value="1"/>
</dbReference>
<evidence type="ECO:0000256" key="1">
    <source>
        <dbReference type="ARBA" id="ARBA00022723"/>
    </source>
</evidence>
<feature type="compositionally biased region" description="Polar residues" evidence="5">
    <location>
        <begin position="48"/>
        <end position="57"/>
    </location>
</feature>
<dbReference type="PROSITE" id="PS50808">
    <property type="entry name" value="ZF_BED"/>
    <property type="match status" value="1"/>
</dbReference>
<keyword evidence="1" id="KW-0479">Metal-binding</keyword>
<feature type="region of interest" description="Disordered" evidence="5">
    <location>
        <begin position="26"/>
        <end position="68"/>
    </location>
</feature>
<comment type="caution">
    <text evidence="8">The sequence shown here is derived from an EMBL/GenBank/DDBJ whole genome shotgun (WGS) entry which is preliminary data.</text>
</comment>
<reference evidence="8" key="1">
    <citation type="journal article" date="2023" name="GigaByte">
        <title>Genome assembly of the bearded iris, Iris pallida Lam.</title>
        <authorList>
            <person name="Bruccoleri R.E."/>
            <person name="Oakeley E.J."/>
            <person name="Faust A.M.E."/>
            <person name="Altorfer M."/>
            <person name="Dessus-Babus S."/>
            <person name="Burckhardt D."/>
            <person name="Oertli M."/>
            <person name="Naumann U."/>
            <person name="Petersen F."/>
            <person name="Wong J."/>
        </authorList>
    </citation>
    <scope>NUCLEOTIDE SEQUENCE</scope>
    <source>
        <strain evidence="8">GSM-AAB239-AS_SAM_17_03QT</strain>
    </source>
</reference>
<dbReference type="Pfam" id="PF02892">
    <property type="entry name" value="zf-BED"/>
    <property type="match status" value="1"/>
</dbReference>